<keyword evidence="1" id="KW-0472">Membrane</keyword>
<comment type="caution">
    <text evidence="2">The sequence shown here is derived from an EMBL/GenBank/DDBJ whole genome shotgun (WGS) entry which is preliminary data.</text>
</comment>
<evidence type="ECO:0000313" key="3">
    <source>
        <dbReference type="Proteomes" id="UP000635387"/>
    </source>
</evidence>
<sequence length="213" mass="22924">MENYPAPAVEQMVPQQKKRTWLKPVIRLGIFAVIAVIAFFVANPFTASSTEVGACLTGNVDNADSVKNTECGKPDANFKVVGKQENKSEIGLKLSGGSECDDYPTTDAYFFQGKKGASDGTLLCLEDLKNPGERAPVVGDCLPDGVVDAKKLTKEDCATARYKVLAIEKSATFLVDGSTVCTQVPSTDEKIQWQRAGGTLPQSRVLCLDDLKK</sequence>
<evidence type="ECO:0000313" key="2">
    <source>
        <dbReference type="EMBL" id="GHH17321.1"/>
    </source>
</evidence>
<dbReference type="Proteomes" id="UP000635387">
    <property type="component" value="Unassembled WGS sequence"/>
</dbReference>
<dbReference type="EMBL" id="BNAY01000003">
    <property type="protein sequence ID" value="GHH17321.1"/>
    <property type="molecule type" value="Genomic_DNA"/>
</dbReference>
<organism evidence="2 3">
    <name type="scientific">Amycolatopsis oliviviridis</name>
    <dbReference type="NCBI Taxonomy" id="1471590"/>
    <lineage>
        <taxon>Bacteria</taxon>
        <taxon>Bacillati</taxon>
        <taxon>Actinomycetota</taxon>
        <taxon>Actinomycetes</taxon>
        <taxon>Pseudonocardiales</taxon>
        <taxon>Pseudonocardiaceae</taxon>
        <taxon>Amycolatopsis</taxon>
    </lineage>
</organism>
<keyword evidence="1" id="KW-0812">Transmembrane</keyword>
<name>A0ABQ3LIM7_9PSEU</name>
<reference evidence="3" key="1">
    <citation type="journal article" date="2019" name="Int. J. Syst. Evol. Microbiol.">
        <title>The Global Catalogue of Microorganisms (GCM) 10K type strain sequencing project: providing services to taxonomists for standard genome sequencing and annotation.</title>
        <authorList>
            <consortium name="The Broad Institute Genomics Platform"/>
            <consortium name="The Broad Institute Genome Sequencing Center for Infectious Disease"/>
            <person name="Wu L."/>
            <person name="Ma J."/>
        </authorList>
    </citation>
    <scope>NUCLEOTIDE SEQUENCE [LARGE SCALE GENOMIC DNA]</scope>
    <source>
        <strain evidence="3">CGMCC 4.7683</strain>
    </source>
</reference>
<dbReference type="RefSeq" id="WP_191255437.1">
    <property type="nucleotide sequence ID" value="NZ_BNAY01000003.1"/>
</dbReference>
<keyword evidence="1" id="KW-1133">Transmembrane helix</keyword>
<proteinExistence type="predicted"/>
<gene>
    <name evidence="2" type="ORF">GCM10017790_34140</name>
</gene>
<feature type="transmembrane region" description="Helical" evidence="1">
    <location>
        <begin position="25"/>
        <end position="45"/>
    </location>
</feature>
<keyword evidence="3" id="KW-1185">Reference proteome</keyword>
<accession>A0ABQ3LIM7</accession>
<evidence type="ECO:0000256" key="1">
    <source>
        <dbReference type="SAM" id="Phobius"/>
    </source>
</evidence>
<protein>
    <submittedName>
        <fullName evidence="2">Uncharacterized protein</fullName>
    </submittedName>
</protein>